<dbReference type="Gene3D" id="3.40.50.720">
    <property type="entry name" value="NAD(P)-binding Rossmann-like Domain"/>
    <property type="match status" value="1"/>
</dbReference>
<gene>
    <name evidence="5" type="ORF">EJ08DRAFT_586339</name>
</gene>
<dbReference type="InterPro" id="IPR013154">
    <property type="entry name" value="ADH-like_N"/>
</dbReference>
<dbReference type="PANTHER" id="PTHR45348">
    <property type="entry name" value="HYPOTHETICAL OXIDOREDUCTASE (EUROFUNG)"/>
    <property type="match status" value="1"/>
</dbReference>
<evidence type="ECO:0000259" key="4">
    <source>
        <dbReference type="SMART" id="SM00829"/>
    </source>
</evidence>
<dbReference type="AlphaFoldDB" id="A0A9P4U0M9"/>
<dbReference type="InterPro" id="IPR011032">
    <property type="entry name" value="GroES-like_sf"/>
</dbReference>
<evidence type="ECO:0000256" key="1">
    <source>
        <dbReference type="ARBA" id="ARBA00008072"/>
    </source>
</evidence>
<reference evidence="5" key="1">
    <citation type="journal article" date="2020" name="Stud. Mycol.">
        <title>101 Dothideomycetes genomes: a test case for predicting lifestyles and emergence of pathogens.</title>
        <authorList>
            <person name="Haridas S."/>
            <person name="Albert R."/>
            <person name="Binder M."/>
            <person name="Bloem J."/>
            <person name="Labutti K."/>
            <person name="Salamov A."/>
            <person name="Andreopoulos B."/>
            <person name="Baker S."/>
            <person name="Barry K."/>
            <person name="Bills G."/>
            <person name="Bluhm B."/>
            <person name="Cannon C."/>
            <person name="Castanera R."/>
            <person name="Culley D."/>
            <person name="Daum C."/>
            <person name="Ezra D."/>
            <person name="Gonzalez J."/>
            <person name="Henrissat B."/>
            <person name="Kuo A."/>
            <person name="Liang C."/>
            <person name="Lipzen A."/>
            <person name="Lutzoni F."/>
            <person name="Magnuson J."/>
            <person name="Mondo S."/>
            <person name="Nolan M."/>
            <person name="Ohm R."/>
            <person name="Pangilinan J."/>
            <person name="Park H.-J."/>
            <person name="Ramirez L."/>
            <person name="Alfaro M."/>
            <person name="Sun H."/>
            <person name="Tritt A."/>
            <person name="Yoshinaga Y."/>
            <person name="Zwiers L.-H."/>
            <person name="Turgeon B."/>
            <person name="Goodwin S."/>
            <person name="Spatafora J."/>
            <person name="Crous P."/>
            <person name="Grigoriev I."/>
        </authorList>
    </citation>
    <scope>NUCLEOTIDE SEQUENCE</scope>
    <source>
        <strain evidence="5">CBS 130266</strain>
    </source>
</reference>
<dbReference type="SUPFAM" id="SSF50129">
    <property type="entry name" value="GroES-like"/>
    <property type="match status" value="1"/>
</dbReference>
<dbReference type="SMART" id="SM00829">
    <property type="entry name" value="PKS_ER"/>
    <property type="match status" value="1"/>
</dbReference>
<name>A0A9P4U0M9_9PEZI</name>
<dbReference type="Proteomes" id="UP000800235">
    <property type="component" value="Unassembled WGS sequence"/>
</dbReference>
<proteinExistence type="inferred from homology"/>
<dbReference type="InterPro" id="IPR036291">
    <property type="entry name" value="NAD(P)-bd_dom_sf"/>
</dbReference>
<dbReference type="Pfam" id="PF00107">
    <property type="entry name" value="ADH_zinc_N"/>
    <property type="match status" value="1"/>
</dbReference>
<dbReference type="Gene3D" id="3.90.180.10">
    <property type="entry name" value="Medium-chain alcohol dehydrogenases, catalytic domain"/>
    <property type="match status" value="1"/>
</dbReference>
<keyword evidence="6" id="KW-1185">Reference proteome</keyword>
<dbReference type="GO" id="GO:0016651">
    <property type="term" value="F:oxidoreductase activity, acting on NAD(P)H"/>
    <property type="evidence" value="ECO:0007669"/>
    <property type="project" value="InterPro"/>
</dbReference>
<comment type="similarity">
    <text evidence="1">Belongs to the zinc-containing alcohol dehydrogenase family.</text>
</comment>
<protein>
    <submittedName>
        <fullName evidence="5">Zinc-binding oxidoreductase alcohol dehydrogenase</fullName>
    </submittedName>
</protein>
<dbReference type="CDD" id="cd08249">
    <property type="entry name" value="enoyl_reductase_like"/>
    <property type="match status" value="1"/>
</dbReference>
<dbReference type="InterPro" id="IPR020843">
    <property type="entry name" value="ER"/>
</dbReference>
<dbReference type="PANTHER" id="PTHR45348:SF2">
    <property type="entry name" value="ZINC-TYPE ALCOHOL DEHYDROGENASE-LIKE PROTEIN C2E1P3.01"/>
    <property type="match status" value="1"/>
</dbReference>
<feature type="domain" description="Enoyl reductase (ER)" evidence="4">
    <location>
        <begin position="12"/>
        <end position="343"/>
    </location>
</feature>
<comment type="caution">
    <text evidence="5">The sequence shown here is derived from an EMBL/GenBank/DDBJ whole genome shotgun (WGS) entry which is preliminary data.</text>
</comment>
<evidence type="ECO:0000313" key="6">
    <source>
        <dbReference type="Proteomes" id="UP000800235"/>
    </source>
</evidence>
<evidence type="ECO:0000313" key="5">
    <source>
        <dbReference type="EMBL" id="KAF2432067.1"/>
    </source>
</evidence>
<keyword evidence="3" id="KW-0560">Oxidoreductase</keyword>
<accession>A0A9P4U0M9</accession>
<dbReference type="InterPro" id="IPR047122">
    <property type="entry name" value="Trans-enoyl_RdTase-like"/>
</dbReference>
<evidence type="ECO:0000256" key="3">
    <source>
        <dbReference type="ARBA" id="ARBA00023002"/>
    </source>
</evidence>
<sequence>MKAIVANPSKKGASLVTDRDVPKMRPDQILVKTVAVALNPTDWKGVAAGMAAEDGLVGCDYAGVVEDVGSEVTKQFKKGNRICGCSHGSNASNKNDGAFAEYILVKGDLQMHIPDSLTFEQASTISLGASTVGQGLYQTSIGINLPTEPASGNEWILIYGGSSATGSLAVQYAKLSGYKVISTASPKHHDWVKSLGATEVFDYKKEGVGAEIRKYTDNKLKYSWDTISISQSAQICADALSSDSGVCKYGTILPIKSPREDVKSAGTMMYTIFGEKFQKGGRVWEASQEDFEFAKKFYGITESLLRDGRLKTHPEKVGEGGLEGVLKGLQWMKEGNVSGEKLVYRVADTPDKGTEITLGESEEANRLKKL</sequence>
<evidence type="ECO:0000256" key="2">
    <source>
        <dbReference type="ARBA" id="ARBA00011245"/>
    </source>
</evidence>
<dbReference type="SUPFAM" id="SSF51735">
    <property type="entry name" value="NAD(P)-binding Rossmann-fold domains"/>
    <property type="match status" value="1"/>
</dbReference>
<dbReference type="OrthoDB" id="48317at2759"/>
<comment type="subunit">
    <text evidence="2">Monomer.</text>
</comment>
<organism evidence="5 6">
    <name type="scientific">Tothia fuscella</name>
    <dbReference type="NCBI Taxonomy" id="1048955"/>
    <lineage>
        <taxon>Eukaryota</taxon>
        <taxon>Fungi</taxon>
        <taxon>Dikarya</taxon>
        <taxon>Ascomycota</taxon>
        <taxon>Pezizomycotina</taxon>
        <taxon>Dothideomycetes</taxon>
        <taxon>Pleosporomycetidae</taxon>
        <taxon>Venturiales</taxon>
        <taxon>Cylindrosympodiaceae</taxon>
        <taxon>Tothia</taxon>
    </lineage>
</organism>
<dbReference type="InterPro" id="IPR013149">
    <property type="entry name" value="ADH-like_C"/>
</dbReference>
<dbReference type="EMBL" id="MU007028">
    <property type="protein sequence ID" value="KAF2432067.1"/>
    <property type="molecule type" value="Genomic_DNA"/>
</dbReference>
<dbReference type="Pfam" id="PF08240">
    <property type="entry name" value="ADH_N"/>
    <property type="match status" value="1"/>
</dbReference>